<evidence type="ECO:0000256" key="1">
    <source>
        <dbReference type="SAM" id="Phobius"/>
    </source>
</evidence>
<keyword evidence="3" id="KW-1185">Reference proteome</keyword>
<dbReference type="Proteomes" id="UP000549617">
    <property type="component" value="Unassembled WGS sequence"/>
</dbReference>
<keyword evidence="1" id="KW-0812">Transmembrane</keyword>
<sequence length="104" mass="11019">MADYNREPDGTVVRRSGAGRTIAIIAVVIVAIVALLFATGFWSADVKEGALPDVKVSADGGKLPDVNLDSKELVVGTKKTEIEVPKVKTETEEIDVPVVGVKDE</sequence>
<protein>
    <submittedName>
        <fullName evidence="2">FtsZ-interacting cell division protein ZipA</fullName>
    </submittedName>
</protein>
<gene>
    <name evidence="2" type="ORF">FHS49_002818</name>
</gene>
<accession>A0A7W9EF79</accession>
<comment type="caution">
    <text evidence="2">The sequence shown here is derived from an EMBL/GenBank/DDBJ whole genome shotgun (WGS) entry which is preliminary data.</text>
</comment>
<name>A0A7W9EF79_9SPHN</name>
<keyword evidence="2" id="KW-0131">Cell cycle</keyword>
<proteinExistence type="predicted"/>
<keyword evidence="1" id="KW-0472">Membrane</keyword>
<evidence type="ECO:0000313" key="3">
    <source>
        <dbReference type="Proteomes" id="UP000549617"/>
    </source>
</evidence>
<dbReference type="AlphaFoldDB" id="A0A7W9EF79"/>
<keyword evidence="2" id="KW-0132">Cell division</keyword>
<evidence type="ECO:0000313" key="2">
    <source>
        <dbReference type="EMBL" id="MBB5686794.1"/>
    </source>
</evidence>
<feature type="transmembrane region" description="Helical" evidence="1">
    <location>
        <begin position="21"/>
        <end position="42"/>
    </location>
</feature>
<dbReference type="EMBL" id="JACIJC010000004">
    <property type="protein sequence ID" value="MBB5686794.1"/>
    <property type="molecule type" value="Genomic_DNA"/>
</dbReference>
<dbReference type="RefSeq" id="WP_184019532.1">
    <property type="nucleotide sequence ID" value="NZ_JACIJC010000004.1"/>
</dbReference>
<reference evidence="2 3" key="1">
    <citation type="submission" date="2020-08" db="EMBL/GenBank/DDBJ databases">
        <title>Genomic Encyclopedia of Type Strains, Phase IV (KMG-IV): sequencing the most valuable type-strain genomes for metagenomic binning, comparative biology and taxonomic classification.</title>
        <authorList>
            <person name="Goeker M."/>
        </authorList>
    </citation>
    <scope>NUCLEOTIDE SEQUENCE [LARGE SCALE GENOMIC DNA]</scope>
    <source>
        <strain evidence="2 3">DSM 25079</strain>
    </source>
</reference>
<organism evidence="2 3">
    <name type="scientific">Sphingobium boeckii</name>
    <dbReference type="NCBI Taxonomy" id="1082345"/>
    <lineage>
        <taxon>Bacteria</taxon>
        <taxon>Pseudomonadati</taxon>
        <taxon>Pseudomonadota</taxon>
        <taxon>Alphaproteobacteria</taxon>
        <taxon>Sphingomonadales</taxon>
        <taxon>Sphingomonadaceae</taxon>
        <taxon>Sphingobium</taxon>
    </lineage>
</organism>
<keyword evidence="1" id="KW-1133">Transmembrane helix</keyword>
<dbReference type="GO" id="GO:0051301">
    <property type="term" value="P:cell division"/>
    <property type="evidence" value="ECO:0007669"/>
    <property type="project" value="UniProtKB-KW"/>
</dbReference>